<dbReference type="eggNOG" id="arCOG10510">
    <property type="taxonomic scope" value="Archaea"/>
</dbReference>
<gene>
    <name evidence="1" type="ordered locus">MmarC6_0573</name>
</gene>
<dbReference type="KEGG" id="mmx:MmarC6_0573"/>
<dbReference type="EMBL" id="CP000867">
    <property type="protein sequence ID" value="ABX01390.1"/>
    <property type="molecule type" value="Genomic_DNA"/>
</dbReference>
<dbReference type="AlphaFoldDB" id="A9A6W2"/>
<evidence type="ECO:0000313" key="1">
    <source>
        <dbReference type="EMBL" id="ABX01390.1"/>
    </source>
</evidence>
<reference evidence="1" key="1">
    <citation type="submission" date="2007-10" db="EMBL/GenBank/DDBJ databases">
        <title>Complete sequence of Methanococcus maripaludis C6.</title>
        <authorList>
            <consortium name="US DOE Joint Genome Institute"/>
            <person name="Copeland A."/>
            <person name="Lucas S."/>
            <person name="Lapidus A."/>
            <person name="Barry K."/>
            <person name="Glavina del Rio T."/>
            <person name="Dalin E."/>
            <person name="Tice H."/>
            <person name="Pitluck S."/>
            <person name="Clum A."/>
            <person name="Schmutz J."/>
            <person name="Larimer F."/>
            <person name="Land M."/>
            <person name="Hauser L."/>
            <person name="Kyrpides N."/>
            <person name="Mikhailova N."/>
            <person name="Sieprawska-Lupa M."/>
            <person name="Whitman W.B."/>
            <person name="Richardson P."/>
        </authorList>
    </citation>
    <scope>NUCLEOTIDE SEQUENCE [LARGE SCALE GENOMIC DNA]</scope>
    <source>
        <strain evidence="1">C6</strain>
    </source>
</reference>
<dbReference type="HOGENOM" id="CLU_1127098_0_0_2"/>
<name>A9A6W2_METM6</name>
<sequence length="246" mass="28853">MIDVNTQNFYYDPQNISKVFLTPMIPQTHAKSYSGGLHNVLYNRALSEVENWSQDRRYEFLDAMTDLVSKDFSLEEFNRAVKKVKSTLDSMDNFEELKNLRKQFEIMDSEKQNKIFHESFRNLKRDLNELYDENYLLLLKNKDNPENINRYTVLGSAIQLMIDSINGCLEVMSKRSKHYNGAKSINKQFSKMYNVLLMFTLRFASYLLKKIDLETFVGDISVFGYTINTGYGEEDEDFEGIATFKM</sequence>
<organism evidence="1">
    <name type="scientific">Methanococcus maripaludis (strain C6 / ATCC BAA-1332)</name>
    <dbReference type="NCBI Taxonomy" id="444158"/>
    <lineage>
        <taxon>Archaea</taxon>
        <taxon>Methanobacteriati</taxon>
        <taxon>Methanobacteriota</taxon>
        <taxon>Methanomada group</taxon>
        <taxon>Methanococci</taxon>
        <taxon>Methanococcales</taxon>
        <taxon>Methanococcaceae</taxon>
        <taxon>Methanococcus</taxon>
    </lineage>
</organism>
<protein>
    <submittedName>
        <fullName evidence="1">Uncharacterized protein</fullName>
    </submittedName>
</protein>
<accession>A9A6W2</accession>
<proteinExistence type="predicted"/>
<dbReference type="STRING" id="444158.MmarC6_0573"/>